<dbReference type="Proteomes" id="UP000197174">
    <property type="component" value="Unassembled WGS sequence"/>
</dbReference>
<dbReference type="Gene3D" id="3.30.420.40">
    <property type="match status" value="2"/>
</dbReference>
<reference evidence="3 4" key="1">
    <citation type="submission" date="2017-03" db="EMBL/GenBank/DDBJ databases">
        <title>Whole genome sequence of Micromonospora wenchangensis, isolated from mangrove soil.</title>
        <authorList>
            <person name="Yang H."/>
        </authorList>
    </citation>
    <scope>NUCLEOTIDE SEQUENCE [LARGE SCALE GENOMIC DNA]</scope>
    <source>
        <strain evidence="3 4">CCTCC AA 2012002</strain>
    </source>
</reference>
<dbReference type="InterPro" id="IPR002731">
    <property type="entry name" value="ATPase_BadF"/>
</dbReference>
<name>A0A246RTH1_9ACTN</name>
<dbReference type="InterPro" id="IPR052519">
    <property type="entry name" value="Euk-type_GlcNAc_Kinase"/>
</dbReference>
<protein>
    <recommendedName>
        <fullName evidence="2">ATPase BadF/BadG/BcrA/BcrD type domain-containing protein</fullName>
    </recommendedName>
</protein>
<dbReference type="InterPro" id="IPR043129">
    <property type="entry name" value="ATPase_NBD"/>
</dbReference>
<dbReference type="PANTHER" id="PTHR43190:SF3">
    <property type="entry name" value="N-ACETYL-D-GLUCOSAMINE KINASE"/>
    <property type="match status" value="1"/>
</dbReference>
<dbReference type="PANTHER" id="PTHR43190">
    <property type="entry name" value="N-ACETYL-D-GLUCOSAMINE KINASE"/>
    <property type="match status" value="1"/>
</dbReference>
<proteinExistence type="predicted"/>
<dbReference type="AlphaFoldDB" id="A0A246RTH1"/>
<evidence type="ECO:0000313" key="4">
    <source>
        <dbReference type="Proteomes" id="UP000197174"/>
    </source>
</evidence>
<feature type="domain" description="ATPase BadF/BadG/BcrA/BcrD type" evidence="2">
    <location>
        <begin position="53"/>
        <end position="311"/>
    </location>
</feature>
<sequence>MPTRPAALRRGRTRTAHGRRTRGRLPLRRVQPRRRLPVDHGGDPVSGGEPVRVGVDLGQGGCRAVARHGRSTGHAETPGFWAGAADARIVEAVAGALADLGPLGPEPRVLVGVGMTGLNGQPPATDALRAGLRTLGRAGRLRIADDSVTAYLGALGPVPGAVVAAGTGAVVLAADAAGRTARSDGWGADLGDRGSGHWIGRSAIRLALRDRDRAAPGRLVDAVTAAWGPVETLPARWRADPPTPERIAGFAPTVADLARAGDDDAGRIWRRAGELLAESVVGALFRVGLEATPVPVAGTGGVFRAADLLWPSFTAALRAAAPAAQPVPAAGDPLAGALALADGPPGPGPFPGPIVQIDFDAKAEHR</sequence>
<gene>
    <name evidence="3" type="ORF">B5D80_05210</name>
</gene>
<feature type="compositionally biased region" description="Basic residues" evidence="1">
    <location>
        <begin position="7"/>
        <end position="35"/>
    </location>
</feature>
<feature type="region of interest" description="Disordered" evidence="1">
    <location>
        <begin position="1"/>
        <end position="50"/>
    </location>
</feature>
<evidence type="ECO:0000259" key="2">
    <source>
        <dbReference type="Pfam" id="PF01869"/>
    </source>
</evidence>
<keyword evidence="4" id="KW-1185">Reference proteome</keyword>
<dbReference type="SUPFAM" id="SSF53067">
    <property type="entry name" value="Actin-like ATPase domain"/>
    <property type="match status" value="1"/>
</dbReference>
<accession>A0A246RTH1</accession>
<dbReference type="Pfam" id="PF01869">
    <property type="entry name" value="BcrAD_BadFG"/>
    <property type="match status" value="1"/>
</dbReference>
<evidence type="ECO:0000256" key="1">
    <source>
        <dbReference type="SAM" id="MobiDB-lite"/>
    </source>
</evidence>
<organism evidence="3 4">
    <name type="scientific">Micromonospora wenchangensis</name>
    <dbReference type="NCBI Taxonomy" id="1185415"/>
    <lineage>
        <taxon>Bacteria</taxon>
        <taxon>Bacillati</taxon>
        <taxon>Actinomycetota</taxon>
        <taxon>Actinomycetes</taxon>
        <taxon>Micromonosporales</taxon>
        <taxon>Micromonosporaceae</taxon>
        <taxon>Micromonospora</taxon>
    </lineage>
</organism>
<dbReference type="EMBL" id="MZMV01000006">
    <property type="protein sequence ID" value="OWV11119.1"/>
    <property type="molecule type" value="Genomic_DNA"/>
</dbReference>
<evidence type="ECO:0000313" key="3">
    <source>
        <dbReference type="EMBL" id="OWV11119.1"/>
    </source>
</evidence>
<comment type="caution">
    <text evidence="3">The sequence shown here is derived from an EMBL/GenBank/DDBJ whole genome shotgun (WGS) entry which is preliminary data.</text>
</comment>